<dbReference type="PANTHER" id="PTHR10342">
    <property type="entry name" value="ARYLSULFATASE"/>
    <property type="match status" value="1"/>
</dbReference>
<proteinExistence type="predicted"/>
<keyword evidence="1" id="KW-0479">Metal-binding</keyword>
<dbReference type="InterPro" id="IPR017850">
    <property type="entry name" value="Alkaline_phosphatase_core_sf"/>
</dbReference>
<gene>
    <name evidence="4" type="ORF">ElyMa_006846100</name>
</gene>
<accession>A0AAV4J6T7</accession>
<protein>
    <submittedName>
        <fullName evidence="4">Arylsulfatase B</fullName>
    </submittedName>
</protein>
<keyword evidence="5" id="KW-1185">Reference proteome</keyword>
<sequence>MCKDDSFISPYKHCPTLYFLLSDHISNGAASPRDVILHNIDPLFPAKGKRHPHYAWDTRVRASLRSGDYKVITGNPGPGRWVKPPGGDGLEHQFELNEDPDKNLWLFNIAEDPTEHHDLSTEKPEVVEKLLNMLIQFNQTAVPARYPPHDPTSNPGLHGGVYGPWVH</sequence>
<dbReference type="GO" id="GO:0008484">
    <property type="term" value="F:sulfuric ester hydrolase activity"/>
    <property type="evidence" value="ECO:0007669"/>
    <property type="project" value="InterPro"/>
</dbReference>
<reference evidence="4 5" key="1">
    <citation type="journal article" date="2021" name="Elife">
        <title>Chloroplast acquisition without the gene transfer in kleptoplastic sea slugs, Plakobranchus ocellatus.</title>
        <authorList>
            <person name="Maeda T."/>
            <person name="Takahashi S."/>
            <person name="Yoshida T."/>
            <person name="Shimamura S."/>
            <person name="Takaki Y."/>
            <person name="Nagai Y."/>
            <person name="Toyoda A."/>
            <person name="Suzuki Y."/>
            <person name="Arimoto A."/>
            <person name="Ishii H."/>
            <person name="Satoh N."/>
            <person name="Nishiyama T."/>
            <person name="Hasebe M."/>
            <person name="Maruyama T."/>
            <person name="Minagawa J."/>
            <person name="Obokata J."/>
            <person name="Shigenobu S."/>
        </authorList>
    </citation>
    <scope>NUCLEOTIDE SEQUENCE [LARGE SCALE GENOMIC DNA]</scope>
</reference>
<dbReference type="Gene3D" id="3.30.1120.10">
    <property type="match status" value="1"/>
</dbReference>
<dbReference type="AlphaFoldDB" id="A0AAV4J6T7"/>
<evidence type="ECO:0000256" key="2">
    <source>
        <dbReference type="ARBA" id="ARBA00022837"/>
    </source>
</evidence>
<evidence type="ECO:0000313" key="4">
    <source>
        <dbReference type="EMBL" id="GFS18379.1"/>
    </source>
</evidence>
<evidence type="ECO:0000256" key="3">
    <source>
        <dbReference type="ARBA" id="ARBA00023180"/>
    </source>
</evidence>
<evidence type="ECO:0000256" key="1">
    <source>
        <dbReference type="ARBA" id="ARBA00022723"/>
    </source>
</evidence>
<dbReference type="SUPFAM" id="SSF53649">
    <property type="entry name" value="Alkaline phosphatase-like"/>
    <property type="match status" value="1"/>
</dbReference>
<evidence type="ECO:0000313" key="5">
    <source>
        <dbReference type="Proteomes" id="UP000762676"/>
    </source>
</evidence>
<keyword evidence="3" id="KW-0325">Glycoprotein</keyword>
<dbReference type="PANTHER" id="PTHR10342:SF274">
    <property type="entry name" value="ARYLSULFATASE B"/>
    <property type="match status" value="1"/>
</dbReference>
<keyword evidence="2" id="KW-0106">Calcium</keyword>
<comment type="caution">
    <text evidence="4">The sequence shown here is derived from an EMBL/GenBank/DDBJ whole genome shotgun (WGS) entry which is preliminary data.</text>
</comment>
<dbReference type="GO" id="GO:0046872">
    <property type="term" value="F:metal ion binding"/>
    <property type="evidence" value="ECO:0007669"/>
    <property type="project" value="UniProtKB-KW"/>
</dbReference>
<organism evidence="4 5">
    <name type="scientific">Elysia marginata</name>
    <dbReference type="NCBI Taxonomy" id="1093978"/>
    <lineage>
        <taxon>Eukaryota</taxon>
        <taxon>Metazoa</taxon>
        <taxon>Spiralia</taxon>
        <taxon>Lophotrochozoa</taxon>
        <taxon>Mollusca</taxon>
        <taxon>Gastropoda</taxon>
        <taxon>Heterobranchia</taxon>
        <taxon>Euthyneura</taxon>
        <taxon>Panpulmonata</taxon>
        <taxon>Sacoglossa</taxon>
        <taxon>Placobranchoidea</taxon>
        <taxon>Plakobranchidae</taxon>
        <taxon>Elysia</taxon>
    </lineage>
</organism>
<dbReference type="Proteomes" id="UP000762676">
    <property type="component" value="Unassembled WGS sequence"/>
</dbReference>
<dbReference type="InterPro" id="IPR047115">
    <property type="entry name" value="ARSB"/>
</dbReference>
<dbReference type="EMBL" id="BMAT01013693">
    <property type="protein sequence ID" value="GFS18379.1"/>
    <property type="molecule type" value="Genomic_DNA"/>
</dbReference>
<name>A0AAV4J6T7_9GAST</name>